<evidence type="ECO:0000313" key="2">
    <source>
        <dbReference type="EMBL" id="KOS09987.1"/>
    </source>
</evidence>
<protein>
    <submittedName>
        <fullName evidence="2">Reductase</fullName>
    </submittedName>
</protein>
<dbReference type="GO" id="GO:0004029">
    <property type="term" value="F:aldehyde dehydrogenase (NAD+) activity"/>
    <property type="evidence" value="ECO:0007669"/>
    <property type="project" value="TreeGrafter"/>
</dbReference>
<dbReference type="InterPro" id="IPR036291">
    <property type="entry name" value="NAD(P)-bd_dom_sf"/>
</dbReference>
<dbReference type="Gene3D" id="3.40.50.720">
    <property type="entry name" value="NAD(P)-binding Rossmann-like Domain"/>
    <property type="match status" value="1"/>
</dbReference>
<accession>A0A0M8MH43</accession>
<dbReference type="InterPro" id="IPR051783">
    <property type="entry name" value="NAD(P)-dependent_oxidoreduct"/>
</dbReference>
<dbReference type="Proteomes" id="UP000037737">
    <property type="component" value="Unassembled WGS sequence"/>
</dbReference>
<dbReference type="GO" id="GO:0005737">
    <property type="term" value="C:cytoplasm"/>
    <property type="evidence" value="ECO:0007669"/>
    <property type="project" value="TreeGrafter"/>
</dbReference>
<dbReference type="InterPro" id="IPR001509">
    <property type="entry name" value="Epimerase_deHydtase"/>
</dbReference>
<dbReference type="SUPFAM" id="SSF51735">
    <property type="entry name" value="NAD(P)-binding Rossmann-fold domains"/>
    <property type="match status" value="1"/>
</dbReference>
<name>A0A0M8MH43_9MICO</name>
<dbReference type="EMBL" id="LAVO01000014">
    <property type="protein sequence ID" value="KOS09987.1"/>
    <property type="molecule type" value="Genomic_DNA"/>
</dbReference>
<reference evidence="2" key="1">
    <citation type="submission" date="2015-04" db="EMBL/GenBank/DDBJ databases">
        <title>Complete genome sequence of Microbacterium chocolatum SIT 101, a bacterium enantioselectively hydrolyzing mesomeric diesters.</title>
        <authorList>
            <person name="Li X."/>
            <person name="Xu Y."/>
        </authorList>
    </citation>
    <scope>NUCLEOTIDE SEQUENCE [LARGE SCALE GENOMIC DNA]</scope>
    <source>
        <strain evidence="2">SIT 101</strain>
    </source>
</reference>
<dbReference type="OrthoDB" id="7941246at2"/>
<proteinExistence type="predicted"/>
<dbReference type="AlphaFoldDB" id="A0A0M8MH43"/>
<dbReference type="Pfam" id="PF01370">
    <property type="entry name" value="Epimerase"/>
    <property type="match status" value="1"/>
</dbReference>
<sequence>MQRVLVLGGTGWAGRETVRHLIDSGADVTCLARGTSGGVPDGARLVRADRTVAGAYDGLHGEWDEVIEFSYAPDLVGPALHALADRAAHWTLVSTISVYAHNDHPGADESAALVSPADLTQYPDAKAAAELATRRRLEDRLLIARPGLIVGPGDPSDRFGYWPARFSRSGRALLPVTEDRFVQVIDVADLAAWLARAATNGIRGTVNAVGDVHPMTTALAEMADAASSAGDRVEVDDDALLALDVQYWAGPRSLPLWLPRPDTALAQRSGRRFLETGGRIRPLVETIERSLADERRRGIDRERRSGLTAAEERAVLDAVL</sequence>
<evidence type="ECO:0000313" key="3">
    <source>
        <dbReference type="Proteomes" id="UP000037737"/>
    </source>
</evidence>
<dbReference type="PANTHER" id="PTHR48079:SF6">
    <property type="entry name" value="NAD(P)-BINDING DOMAIN-CONTAINING PROTEIN-RELATED"/>
    <property type="match status" value="1"/>
</dbReference>
<keyword evidence="3" id="KW-1185">Reference proteome</keyword>
<feature type="domain" description="NAD-dependent epimerase/dehydratase" evidence="1">
    <location>
        <begin position="4"/>
        <end position="68"/>
    </location>
</feature>
<gene>
    <name evidence="2" type="ORF">XI38_13200</name>
</gene>
<dbReference type="PANTHER" id="PTHR48079">
    <property type="entry name" value="PROTEIN YEEZ"/>
    <property type="match status" value="1"/>
</dbReference>
<organism evidence="2 3">
    <name type="scientific">Microbacterium aurantiacum</name>
    <dbReference type="NCBI Taxonomy" id="162393"/>
    <lineage>
        <taxon>Bacteria</taxon>
        <taxon>Bacillati</taxon>
        <taxon>Actinomycetota</taxon>
        <taxon>Actinomycetes</taxon>
        <taxon>Micrococcales</taxon>
        <taxon>Microbacteriaceae</taxon>
        <taxon>Microbacterium</taxon>
    </lineage>
</organism>
<evidence type="ECO:0000259" key="1">
    <source>
        <dbReference type="Pfam" id="PF01370"/>
    </source>
</evidence>
<dbReference type="PATRIC" id="fig|84292.3.peg.2681"/>
<dbReference type="KEGG" id="mcw:A8L33_12910"/>
<comment type="caution">
    <text evidence="2">The sequence shown here is derived from an EMBL/GenBank/DDBJ whole genome shotgun (WGS) entry which is preliminary data.</text>
</comment>